<accession>A0ABZ2CFW7</accession>
<gene>
    <name evidence="2" type="ORF">R4Z09_27255</name>
</gene>
<dbReference type="InterPro" id="IPR003673">
    <property type="entry name" value="CoA-Trfase_fam_III"/>
</dbReference>
<evidence type="ECO:0000313" key="3">
    <source>
        <dbReference type="Proteomes" id="UP001357223"/>
    </source>
</evidence>
<proteinExistence type="predicted"/>
<dbReference type="Pfam" id="PF02515">
    <property type="entry name" value="CoA_transf_3"/>
    <property type="match status" value="1"/>
</dbReference>
<dbReference type="GO" id="GO:0016740">
    <property type="term" value="F:transferase activity"/>
    <property type="evidence" value="ECO:0007669"/>
    <property type="project" value="UniProtKB-KW"/>
</dbReference>
<dbReference type="Gene3D" id="3.30.1540.10">
    <property type="entry name" value="formyl-coa transferase, domain 3"/>
    <property type="match status" value="1"/>
</dbReference>
<organism evidence="2 3">
    <name type="scientific">Niallia oryzisoli</name>
    <dbReference type="NCBI Taxonomy" id="1737571"/>
    <lineage>
        <taxon>Bacteria</taxon>
        <taxon>Bacillati</taxon>
        <taxon>Bacillota</taxon>
        <taxon>Bacilli</taxon>
        <taxon>Bacillales</taxon>
        <taxon>Bacillaceae</taxon>
        <taxon>Niallia</taxon>
    </lineage>
</organism>
<sequence>MVEKAALKGIKILEIGDQLTQFAGKLLADMGAEVIKVEPKEGLPSRSIGPFYKDTPDKNGSLYFWNYNTSKKSITLQIETKEGQENIIQLLNDADVILEGNKPGLMKEWGLDYDSLSKKFPTLVYCSITPFGQEGPWSQYQSSDIAQLALGGIMAVTGYDDIPDAPPIAPTGGQSYHLAGYFAAMGIVSALLYRDLKNQGQFIDISVHDCVTVSTEMSLPYWIYQREHVIRQTGRHALPNRSVRWNLKCKDDKYILVLNTYLDTKRWKSLVSWLSSYQLEEDLADERYVDDKYRAQRMEHVTDVLERFCIHFDSEYIYHTAQSIGLPWAPVRAPEDMIHDKHLSEDRNVFASVHHPELNESFTYPGAPYKFHETPWDISKRPPLLGEHNEEYSINLKTSNLSN</sequence>
<dbReference type="EC" id="2.8.3.-" evidence="2"/>
<dbReference type="PANTHER" id="PTHR48207:SF3">
    <property type="entry name" value="SUCCINATE--HYDROXYMETHYLGLUTARATE COA-TRANSFERASE"/>
    <property type="match status" value="1"/>
</dbReference>
<keyword evidence="3" id="KW-1185">Reference proteome</keyword>
<dbReference type="PANTHER" id="PTHR48207">
    <property type="entry name" value="SUCCINATE--HYDROXYMETHYLGLUTARATE COA-TRANSFERASE"/>
    <property type="match status" value="1"/>
</dbReference>
<evidence type="ECO:0000313" key="2">
    <source>
        <dbReference type="EMBL" id="WVX80872.1"/>
    </source>
</evidence>
<protein>
    <submittedName>
        <fullName evidence="2">CoA transferase</fullName>
        <ecNumber evidence="2">2.8.3.-</ecNumber>
    </submittedName>
</protein>
<dbReference type="Gene3D" id="3.40.50.10540">
    <property type="entry name" value="Crotonobetainyl-coa:carnitine coa-transferase, domain 1"/>
    <property type="match status" value="1"/>
</dbReference>
<name>A0ABZ2CFW7_9BACI</name>
<evidence type="ECO:0000256" key="1">
    <source>
        <dbReference type="ARBA" id="ARBA00022679"/>
    </source>
</evidence>
<dbReference type="InterPro" id="IPR044855">
    <property type="entry name" value="CoA-Trfase_III_dom3_sf"/>
</dbReference>
<dbReference type="SUPFAM" id="SSF89796">
    <property type="entry name" value="CoA-transferase family III (CaiB/BaiF)"/>
    <property type="match status" value="1"/>
</dbReference>
<keyword evidence="1 2" id="KW-0808">Transferase</keyword>
<dbReference type="Proteomes" id="UP001357223">
    <property type="component" value="Chromosome"/>
</dbReference>
<dbReference type="EMBL" id="CP137640">
    <property type="protein sequence ID" value="WVX80872.1"/>
    <property type="molecule type" value="Genomic_DNA"/>
</dbReference>
<reference evidence="2 3" key="1">
    <citation type="submission" date="2023-10" db="EMBL/GenBank/DDBJ databases">
        <title>Niallia locisalis sp.nov. isolated from a salt pond sample.</title>
        <authorList>
            <person name="Li X.-J."/>
            <person name="Dong L."/>
        </authorList>
    </citation>
    <scope>NUCLEOTIDE SEQUENCE [LARGE SCALE GENOMIC DNA]</scope>
    <source>
        <strain evidence="2 3">DSM 29761</strain>
    </source>
</reference>
<dbReference type="RefSeq" id="WP_338449802.1">
    <property type="nucleotide sequence ID" value="NZ_CP137640.1"/>
</dbReference>
<dbReference type="InterPro" id="IPR023606">
    <property type="entry name" value="CoA-Trfase_III_dom_1_sf"/>
</dbReference>
<dbReference type="InterPro" id="IPR050483">
    <property type="entry name" value="CoA-transferase_III_domain"/>
</dbReference>